<proteinExistence type="inferred from homology"/>
<dbReference type="InterPro" id="IPR010149">
    <property type="entry name" value="CRISPR-assoc_prot_Csm2_III-A"/>
</dbReference>
<evidence type="ECO:0000256" key="2">
    <source>
        <dbReference type="ARBA" id="ARBA00006896"/>
    </source>
</evidence>
<keyword evidence="4" id="KW-0694">RNA-binding</keyword>
<dbReference type="Pfam" id="PF03750">
    <property type="entry name" value="Csm2_III-A"/>
    <property type="match status" value="1"/>
</dbReference>
<evidence type="ECO:0000313" key="7">
    <source>
        <dbReference type="EMBL" id="KKL79011.1"/>
    </source>
</evidence>
<dbReference type="AlphaFoldDB" id="A0A0F9FKJ5"/>
<keyword evidence="5" id="KW-0051">Antiviral defense</keyword>
<protein>
    <recommendedName>
        <fullName evidence="3">CRISPR system Cms protein Csm2</fullName>
    </recommendedName>
    <alternativeName>
        <fullName evidence="6">CRISPR type III A-associated protein Csm2</fullName>
    </alternativeName>
</protein>
<sequence length="153" mass="17860">MSYGRPRQNRRQGNRRDDIKNEIFSVGDELIKNSPKILNKKTKEDVDMFINLSESFGRLCTEYRPRGKKISTTQIRGIFQQVKRLSDDFETSRIPLNLLRPKLAYQTGRFEVLEPLTKVLTHMIKNVKDDTTLKGFKDFFEAIIAYHKAYGGE</sequence>
<evidence type="ECO:0000256" key="6">
    <source>
        <dbReference type="ARBA" id="ARBA00031723"/>
    </source>
</evidence>
<dbReference type="GO" id="GO:0003723">
    <property type="term" value="F:RNA binding"/>
    <property type="evidence" value="ECO:0007669"/>
    <property type="project" value="UniProtKB-KW"/>
</dbReference>
<accession>A0A0F9FKJ5</accession>
<dbReference type="GO" id="GO:0051607">
    <property type="term" value="P:defense response to virus"/>
    <property type="evidence" value="ECO:0007669"/>
    <property type="project" value="UniProtKB-KW"/>
</dbReference>
<dbReference type="EMBL" id="LAZR01023292">
    <property type="protein sequence ID" value="KKL79011.1"/>
    <property type="molecule type" value="Genomic_DNA"/>
</dbReference>
<evidence type="ECO:0000256" key="3">
    <source>
        <dbReference type="ARBA" id="ARBA00016118"/>
    </source>
</evidence>
<comment type="similarity">
    <text evidence="2">Belongs to the CRISPR-associated Csm2 family.</text>
</comment>
<reference evidence="7" key="1">
    <citation type="journal article" date="2015" name="Nature">
        <title>Complex archaea that bridge the gap between prokaryotes and eukaryotes.</title>
        <authorList>
            <person name="Spang A."/>
            <person name="Saw J.H."/>
            <person name="Jorgensen S.L."/>
            <person name="Zaremba-Niedzwiedzka K."/>
            <person name="Martijn J."/>
            <person name="Lind A.E."/>
            <person name="van Eijk R."/>
            <person name="Schleper C."/>
            <person name="Guy L."/>
            <person name="Ettema T.J."/>
        </authorList>
    </citation>
    <scope>NUCLEOTIDE SEQUENCE</scope>
</reference>
<evidence type="ECO:0000256" key="5">
    <source>
        <dbReference type="ARBA" id="ARBA00023118"/>
    </source>
</evidence>
<dbReference type="NCBIfam" id="TIGR01870">
    <property type="entry name" value="cas_TM1810_Csm2"/>
    <property type="match status" value="1"/>
</dbReference>
<organism evidence="7">
    <name type="scientific">marine sediment metagenome</name>
    <dbReference type="NCBI Taxonomy" id="412755"/>
    <lineage>
        <taxon>unclassified sequences</taxon>
        <taxon>metagenomes</taxon>
        <taxon>ecological metagenomes</taxon>
    </lineage>
</organism>
<evidence type="ECO:0000256" key="4">
    <source>
        <dbReference type="ARBA" id="ARBA00022884"/>
    </source>
</evidence>
<comment type="caution">
    <text evidence="7">The sequence shown here is derived from an EMBL/GenBank/DDBJ whole genome shotgun (WGS) entry which is preliminary data.</text>
</comment>
<name>A0A0F9FKJ5_9ZZZZ</name>
<gene>
    <name evidence="7" type="ORF">LCGC14_2019110</name>
</gene>
<comment type="function">
    <text evidence="1">This subunit may be involved in monitoring complementarity of crRNA and target RNA.</text>
</comment>
<evidence type="ECO:0000256" key="1">
    <source>
        <dbReference type="ARBA" id="ARBA00003640"/>
    </source>
</evidence>